<dbReference type="InterPro" id="IPR001647">
    <property type="entry name" value="HTH_TetR"/>
</dbReference>
<evidence type="ECO:0000259" key="6">
    <source>
        <dbReference type="PROSITE" id="PS50977"/>
    </source>
</evidence>
<dbReference type="InterPro" id="IPR009057">
    <property type="entry name" value="Homeodomain-like_sf"/>
</dbReference>
<reference evidence="7 8" key="1">
    <citation type="submission" date="2020-07" db="EMBL/GenBank/DDBJ databases">
        <title>Sequencing the genomes of 1000 actinobacteria strains.</title>
        <authorList>
            <person name="Klenk H.-P."/>
        </authorList>
    </citation>
    <scope>NUCLEOTIDE SEQUENCE [LARGE SCALE GENOMIC DNA]</scope>
    <source>
        <strain evidence="7 8">CXB654</strain>
    </source>
</reference>
<feature type="compositionally biased region" description="Basic and acidic residues" evidence="5">
    <location>
        <begin position="208"/>
        <end position="222"/>
    </location>
</feature>
<name>A0A852TYH9_9ACTN</name>
<keyword evidence="3" id="KW-0804">Transcription</keyword>
<dbReference type="PANTHER" id="PTHR30055">
    <property type="entry name" value="HTH-TYPE TRANSCRIPTIONAL REGULATOR RUTR"/>
    <property type="match status" value="1"/>
</dbReference>
<evidence type="ECO:0000256" key="5">
    <source>
        <dbReference type="SAM" id="MobiDB-lite"/>
    </source>
</evidence>
<dbReference type="SUPFAM" id="SSF46689">
    <property type="entry name" value="Homeodomain-like"/>
    <property type="match status" value="1"/>
</dbReference>
<feature type="domain" description="HTH tetR-type" evidence="6">
    <location>
        <begin position="9"/>
        <end position="70"/>
    </location>
</feature>
<dbReference type="InterPro" id="IPR050109">
    <property type="entry name" value="HTH-type_TetR-like_transc_reg"/>
</dbReference>
<dbReference type="GO" id="GO:0003700">
    <property type="term" value="F:DNA-binding transcription factor activity"/>
    <property type="evidence" value="ECO:0007669"/>
    <property type="project" value="TreeGrafter"/>
</dbReference>
<accession>A0A852TYH9</accession>
<sequence>MPSPRSPASTTRERLIETAERLFAVNGIAAVSLREIAAAAGQRNTSAVHYYFGDKQELVRAIFEYRMRDINALRMEMLKRIADGGPQDDLRVLLEALVFPLAANILEGSHYARFFSQLAADPVHRREFLHFGWEEADGLNAVWDGITARLSGLPEAVLRNRLRMLRTLVIMTAGDMEQRGATAEAGTPQPWAVDLVDAAEGMLTAPSRDAEAPPGRADRPVS</sequence>
<evidence type="ECO:0000256" key="4">
    <source>
        <dbReference type="PROSITE-ProRule" id="PRU00335"/>
    </source>
</evidence>
<gene>
    <name evidence="7" type="ORF">HDA32_002174</name>
</gene>
<keyword evidence="1" id="KW-0805">Transcription regulation</keyword>
<dbReference type="Proteomes" id="UP000589036">
    <property type="component" value="Unassembled WGS sequence"/>
</dbReference>
<evidence type="ECO:0000256" key="2">
    <source>
        <dbReference type="ARBA" id="ARBA00023125"/>
    </source>
</evidence>
<evidence type="ECO:0000256" key="3">
    <source>
        <dbReference type="ARBA" id="ARBA00023163"/>
    </source>
</evidence>
<evidence type="ECO:0000313" key="8">
    <source>
        <dbReference type="Proteomes" id="UP000589036"/>
    </source>
</evidence>
<organism evidence="7 8">
    <name type="scientific">Spinactinospora alkalitolerans</name>
    <dbReference type="NCBI Taxonomy" id="687207"/>
    <lineage>
        <taxon>Bacteria</taxon>
        <taxon>Bacillati</taxon>
        <taxon>Actinomycetota</taxon>
        <taxon>Actinomycetes</taxon>
        <taxon>Streptosporangiales</taxon>
        <taxon>Nocardiopsidaceae</taxon>
        <taxon>Spinactinospora</taxon>
    </lineage>
</organism>
<comment type="caution">
    <text evidence="7">The sequence shown here is derived from an EMBL/GenBank/DDBJ whole genome shotgun (WGS) entry which is preliminary data.</text>
</comment>
<protein>
    <submittedName>
        <fullName evidence="7">AcrR family transcriptional regulator</fullName>
    </submittedName>
</protein>
<dbReference type="Gene3D" id="1.10.357.10">
    <property type="entry name" value="Tetracycline Repressor, domain 2"/>
    <property type="match status" value="1"/>
</dbReference>
<keyword evidence="8" id="KW-1185">Reference proteome</keyword>
<dbReference type="EMBL" id="JACCCC010000001">
    <property type="protein sequence ID" value="NYE47054.1"/>
    <property type="molecule type" value="Genomic_DNA"/>
</dbReference>
<dbReference type="RefSeq" id="WP_179643065.1">
    <property type="nucleotide sequence ID" value="NZ_BAAAYY010000001.1"/>
</dbReference>
<dbReference type="PANTHER" id="PTHR30055:SF234">
    <property type="entry name" value="HTH-TYPE TRANSCRIPTIONAL REGULATOR BETI"/>
    <property type="match status" value="1"/>
</dbReference>
<dbReference type="GO" id="GO:0000976">
    <property type="term" value="F:transcription cis-regulatory region binding"/>
    <property type="evidence" value="ECO:0007669"/>
    <property type="project" value="TreeGrafter"/>
</dbReference>
<feature type="region of interest" description="Disordered" evidence="5">
    <location>
        <begin position="203"/>
        <end position="222"/>
    </location>
</feature>
<dbReference type="AlphaFoldDB" id="A0A852TYH9"/>
<proteinExistence type="predicted"/>
<evidence type="ECO:0000256" key="1">
    <source>
        <dbReference type="ARBA" id="ARBA00023015"/>
    </source>
</evidence>
<evidence type="ECO:0000313" key="7">
    <source>
        <dbReference type="EMBL" id="NYE47054.1"/>
    </source>
</evidence>
<dbReference type="PROSITE" id="PS50977">
    <property type="entry name" value="HTH_TETR_2"/>
    <property type="match status" value="1"/>
</dbReference>
<keyword evidence="2 4" id="KW-0238">DNA-binding</keyword>
<comment type="caution">
    <text evidence="4">Lacks conserved residue(s) required for the propagation of feature annotation.</text>
</comment>
<dbReference type="Pfam" id="PF00440">
    <property type="entry name" value="TetR_N"/>
    <property type="match status" value="1"/>
</dbReference>